<dbReference type="EMBL" id="MU128959">
    <property type="protein sequence ID" value="KAF9514539.1"/>
    <property type="molecule type" value="Genomic_DNA"/>
</dbReference>
<feature type="transmembrane region" description="Helical" evidence="2">
    <location>
        <begin position="12"/>
        <end position="36"/>
    </location>
</feature>
<evidence type="ECO:0000256" key="1">
    <source>
        <dbReference type="SAM" id="MobiDB-lite"/>
    </source>
</evidence>
<dbReference type="OrthoDB" id="2683711at2759"/>
<dbReference type="AlphaFoldDB" id="A0A9P6DX75"/>
<evidence type="ECO:0000256" key="2">
    <source>
        <dbReference type="SAM" id="Phobius"/>
    </source>
</evidence>
<keyword evidence="2" id="KW-0812">Transmembrane</keyword>
<dbReference type="Proteomes" id="UP000886523">
    <property type="component" value="Unassembled WGS sequence"/>
</dbReference>
<evidence type="ECO:0000313" key="4">
    <source>
        <dbReference type="Proteomes" id="UP000886523"/>
    </source>
</evidence>
<protein>
    <submittedName>
        <fullName evidence="3">Uncharacterized protein</fullName>
    </submittedName>
</protein>
<sequence>MLWYRLCFSNTGAIVGGAVGGVVGLAIVFLLLFCLYRRKKTSEFDGDWDPDRNLERPGTLPQMDLDLTGADAQPRPFDLTSTAPSHYTNSSGGALLAGGAYGGREMAQAGAPSVLSSGSRYPESDYGHGIGGSSSGGGMGGFNAASLKQREAQGTVHPGVAPGVFGLANPDEAEEDAAVVVHRDAGRLAAGPEIPPTYDSIPIEGR</sequence>
<accession>A0A9P6DX75</accession>
<keyword evidence="2" id="KW-0472">Membrane</keyword>
<keyword evidence="4" id="KW-1185">Reference proteome</keyword>
<name>A0A9P6DX75_9AGAM</name>
<keyword evidence="2" id="KW-1133">Transmembrane helix</keyword>
<evidence type="ECO:0000313" key="3">
    <source>
        <dbReference type="EMBL" id="KAF9514539.1"/>
    </source>
</evidence>
<gene>
    <name evidence="3" type="ORF">BS47DRAFT_857669</name>
</gene>
<reference evidence="3" key="1">
    <citation type="journal article" date="2020" name="Nat. Commun.">
        <title>Large-scale genome sequencing of mycorrhizal fungi provides insights into the early evolution of symbiotic traits.</title>
        <authorList>
            <person name="Miyauchi S."/>
            <person name="Kiss E."/>
            <person name="Kuo A."/>
            <person name="Drula E."/>
            <person name="Kohler A."/>
            <person name="Sanchez-Garcia M."/>
            <person name="Morin E."/>
            <person name="Andreopoulos B."/>
            <person name="Barry K.W."/>
            <person name="Bonito G."/>
            <person name="Buee M."/>
            <person name="Carver A."/>
            <person name="Chen C."/>
            <person name="Cichocki N."/>
            <person name="Clum A."/>
            <person name="Culley D."/>
            <person name="Crous P.W."/>
            <person name="Fauchery L."/>
            <person name="Girlanda M."/>
            <person name="Hayes R.D."/>
            <person name="Keri Z."/>
            <person name="LaButti K."/>
            <person name="Lipzen A."/>
            <person name="Lombard V."/>
            <person name="Magnuson J."/>
            <person name="Maillard F."/>
            <person name="Murat C."/>
            <person name="Nolan M."/>
            <person name="Ohm R.A."/>
            <person name="Pangilinan J."/>
            <person name="Pereira M.F."/>
            <person name="Perotto S."/>
            <person name="Peter M."/>
            <person name="Pfister S."/>
            <person name="Riley R."/>
            <person name="Sitrit Y."/>
            <person name="Stielow J.B."/>
            <person name="Szollosi G."/>
            <person name="Zifcakova L."/>
            <person name="Stursova M."/>
            <person name="Spatafora J.W."/>
            <person name="Tedersoo L."/>
            <person name="Vaario L.M."/>
            <person name="Yamada A."/>
            <person name="Yan M."/>
            <person name="Wang P."/>
            <person name="Xu J."/>
            <person name="Bruns T."/>
            <person name="Baldrian P."/>
            <person name="Vilgalys R."/>
            <person name="Dunand C."/>
            <person name="Henrissat B."/>
            <person name="Grigoriev I.V."/>
            <person name="Hibbett D."/>
            <person name="Nagy L.G."/>
            <person name="Martin F.M."/>
        </authorList>
    </citation>
    <scope>NUCLEOTIDE SEQUENCE</scope>
    <source>
        <strain evidence="3">UP504</strain>
    </source>
</reference>
<comment type="caution">
    <text evidence="3">The sequence shown here is derived from an EMBL/GenBank/DDBJ whole genome shotgun (WGS) entry which is preliminary data.</text>
</comment>
<proteinExistence type="predicted"/>
<feature type="region of interest" description="Disordered" evidence="1">
    <location>
        <begin position="113"/>
        <end position="134"/>
    </location>
</feature>
<organism evidence="3 4">
    <name type="scientific">Hydnum rufescens UP504</name>
    <dbReference type="NCBI Taxonomy" id="1448309"/>
    <lineage>
        <taxon>Eukaryota</taxon>
        <taxon>Fungi</taxon>
        <taxon>Dikarya</taxon>
        <taxon>Basidiomycota</taxon>
        <taxon>Agaricomycotina</taxon>
        <taxon>Agaricomycetes</taxon>
        <taxon>Cantharellales</taxon>
        <taxon>Hydnaceae</taxon>
        <taxon>Hydnum</taxon>
    </lineage>
</organism>